<dbReference type="InterPro" id="IPR000182">
    <property type="entry name" value="GNAT_dom"/>
</dbReference>
<feature type="domain" description="N-acetyltransferase" evidence="1">
    <location>
        <begin position="2"/>
        <end position="154"/>
    </location>
</feature>
<dbReference type="Gene3D" id="3.40.630.30">
    <property type="match status" value="1"/>
</dbReference>
<proteinExistence type="predicted"/>
<dbReference type="PROSITE" id="PS51186">
    <property type="entry name" value="GNAT"/>
    <property type="match status" value="1"/>
</dbReference>
<dbReference type="GO" id="GO:0016747">
    <property type="term" value="F:acyltransferase activity, transferring groups other than amino-acyl groups"/>
    <property type="evidence" value="ECO:0007669"/>
    <property type="project" value="InterPro"/>
</dbReference>
<dbReference type="Proteomes" id="UP000461948">
    <property type="component" value="Unassembled WGS sequence"/>
</dbReference>
<evidence type="ECO:0000313" key="2">
    <source>
        <dbReference type="EMBL" id="MSE17635.1"/>
    </source>
</evidence>
<accession>A0A7X2MQV8</accession>
<gene>
    <name evidence="2" type="ORF">GKC49_21765</name>
</gene>
<sequence length="154" mass="17615">MITLRNMNEEEFKNYRSLFIHEYSQDLQKNRGYLSEKARIKAIESIDTVLTKGVVTPANQLWCIQEPDEPEDVIGILWLSITGSSAWISDFYIYPDWRGRGFGGLALCEMKRLLKIMNIDEVGLRVAPNNASAKALYQKNGFHITGINMSQNLK</sequence>
<dbReference type="EMBL" id="WKLC01001281">
    <property type="protein sequence ID" value="MSE17635.1"/>
    <property type="molecule type" value="Genomic_DNA"/>
</dbReference>
<protein>
    <submittedName>
        <fullName evidence="2">GNAT family N-acetyltransferase</fullName>
    </submittedName>
</protein>
<reference evidence="2 3" key="1">
    <citation type="submission" date="2019-11" db="EMBL/GenBank/DDBJ databases">
        <title>Draft Genome Sequence of Plant Growth-Promoting Rhizosphere-Associated Bacteria.</title>
        <authorList>
            <person name="Vasilyev I.Y."/>
            <person name="Radchenko V."/>
            <person name="Ilnitskaya E.V."/>
        </authorList>
    </citation>
    <scope>NUCLEOTIDE SEQUENCE [LARGE SCALE GENOMIC DNA]</scope>
    <source>
        <strain evidence="2 3">VRA_MhP_f</strain>
    </source>
</reference>
<evidence type="ECO:0000259" key="1">
    <source>
        <dbReference type="PROSITE" id="PS51186"/>
    </source>
</evidence>
<comment type="caution">
    <text evidence="2">The sequence shown here is derived from an EMBL/GenBank/DDBJ whole genome shotgun (WGS) entry which is preliminary data.</text>
</comment>
<name>A0A7X2MQV8_ENTAG</name>
<dbReference type="InterPro" id="IPR016181">
    <property type="entry name" value="Acyl_CoA_acyltransferase"/>
</dbReference>
<dbReference type="CDD" id="cd04301">
    <property type="entry name" value="NAT_SF"/>
    <property type="match status" value="1"/>
</dbReference>
<dbReference type="Pfam" id="PF00583">
    <property type="entry name" value="Acetyltransf_1"/>
    <property type="match status" value="1"/>
</dbReference>
<dbReference type="AlphaFoldDB" id="A0A7X2MQV8"/>
<evidence type="ECO:0000313" key="3">
    <source>
        <dbReference type="Proteomes" id="UP000461948"/>
    </source>
</evidence>
<dbReference type="SUPFAM" id="SSF55729">
    <property type="entry name" value="Acyl-CoA N-acyltransferases (Nat)"/>
    <property type="match status" value="1"/>
</dbReference>
<organism evidence="2 3">
    <name type="scientific">Enterobacter agglomerans</name>
    <name type="common">Erwinia herbicola</name>
    <name type="synonym">Pantoea agglomerans</name>
    <dbReference type="NCBI Taxonomy" id="549"/>
    <lineage>
        <taxon>Bacteria</taxon>
        <taxon>Pseudomonadati</taxon>
        <taxon>Pseudomonadota</taxon>
        <taxon>Gammaproteobacteria</taxon>
        <taxon>Enterobacterales</taxon>
        <taxon>Erwiniaceae</taxon>
        <taxon>Pantoea</taxon>
        <taxon>Pantoea agglomerans group</taxon>
    </lineage>
</organism>
<keyword evidence="2" id="KW-0808">Transferase</keyword>